<organism evidence="1 2">
    <name type="scientific">Trichinella patagoniensis</name>
    <dbReference type="NCBI Taxonomy" id="990121"/>
    <lineage>
        <taxon>Eukaryota</taxon>
        <taxon>Metazoa</taxon>
        <taxon>Ecdysozoa</taxon>
        <taxon>Nematoda</taxon>
        <taxon>Enoplea</taxon>
        <taxon>Dorylaimia</taxon>
        <taxon>Trichinellida</taxon>
        <taxon>Trichinellidae</taxon>
        <taxon>Trichinella</taxon>
    </lineage>
</organism>
<evidence type="ECO:0000313" key="2">
    <source>
        <dbReference type="Proteomes" id="UP000054783"/>
    </source>
</evidence>
<feature type="non-terminal residue" evidence="1">
    <location>
        <position position="41"/>
    </location>
</feature>
<gene>
    <name evidence="1" type="ORF">T12_13917</name>
</gene>
<name>A0A0V0WL08_9BILA</name>
<dbReference type="Proteomes" id="UP000054783">
    <property type="component" value="Unassembled WGS sequence"/>
</dbReference>
<protein>
    <submittedName>
        <fullName evidence="1">Uncharacterized protein</fullName>
    </submittedName>
</protein>
<keyword evidence="2" id="KW-1185">Reference proteome</keyword>
<proteinExistence type="predicted"/>
<accession>A0A0V0WL08</accession>
<dbReference type="AlphaFoldDB" id="A0A0V0WL08"/>
<comment type="caution">
    <text evidence="1">The sequence shown here is derived from an EMBL/GenBank/DDBJ whole genome shotgun (WGS) entry which is preliminary data.</text>
</comment>
<reference evidence="1 2" key="1">
    <citation type="submission" date="2015-01" db="EMBL/GenBank/DDBJ databases">
        <title>Evolution of Trichinella species and genotypes.</title>
        <authorList>
            <person name="Korhonen P.K."/>
            <person name="Edoardo P."/>
            <person name="Giuseppe L.R."/>
            <person name="Gasser R.B."/>
        </authorList>
    </citation>
    <scope>NUCLEOTIDE SEQUENCE [LARGE SCALE GENOMIC DNA]</scope>
    <source>
        <strain evidence="1">ISS2496</strain>
    </source>
</reference>
<feature type="non-terminal residue" evidence="1">
    <location>
        <position position="1"/>
    </location>
</feature>
<sequence length="41" mass="4887">LGCGMEHRRCREVALRRRCDAMSVQPLWWRRLGRSFIRGNG</sequence>
<dbReference type="EMBL" id="JYDQ01005567">
    <property type="protein sequence ID" value="KRX76434.1"/>
    <property type="molecule type" value="Genomic_DNA"/>
</dbReference>
<evidence type="ECO:0000313" key="1">
    <source>
        <dbReference type="EMBL" id="KRX76434.1"/>
    </source>
</evidence>